<dbReference type="InterPro" id="IPR023214">
    <property type="entry name" value="HAD_sf"/>
</dbReference>
<evidence type="ECO:0000256" key="8">
    <source>
        <dbReference type="ARBA" id="ARBA00022967"/>
    </source>
</evidence>
<dbReference type="SFLD" id="SFLDF00027">
    <property type="entry name" value="p-type_atpase"/>
    <property type="match status" value="1"/>
</dbReference>
<evidence type="ECO:0000256" key="11">
    <source>
        <dbReference type="ARBA" id="ARBA00039103"/>
    </source>
</evidence>
<dbReference type="PROSITE" id="PS00154">
    <property type="entry name" value="ATPASE_E1_E2"/>
    <property type="match status" value="1"/>
</dbReference>
<feature type="transmembrane region" description="Helical" evidence="13">
    <location>
        <begin position="377"/>
        <end position="397"/>
    </location>
</feature>
<dbReference type="InterPro" id="IPR036163">
    <property type="entry name" value="HMA_dom_sf"/>
</dbReference>
<dbReference type="SUPFAM" id="SSF81653">
    <property type="entry name" value="Calcium ATPase, transduction domain A"/>
    <property type="match status" value="1"/>
</dbReference>
<comment type="subcellular location">
    <subcellularLocation>
        <location evidence="1">Membrane</location>
        <topology evidence="1">Multi-pass membrane protein</topology>
    </subcellularLocation>
</comment>
<accession>A0AAQ3JZ31</accession>
<dbReference type="SUPFAM" id="SSF55008">
    <property type="entry name" value="HMA, heavy metal-associated domain"/>
    <property type="match status" value="1"/>
</dbReference>
<dbReference type="Gene3D" id="3.40.1110.10">
    <property type="entry name" value="Calcium-transporting ATPase, cytoplasmic domain N"/>
    <property type="match status" value="1"/>
</dbReference>
<evidence type="ECO:0000313" key="16">
    <source>
        <dbReference type="EMBL" id="WOK98956.1"/>
    </source>
</evidence>
<evidence type="ECO:0000256" key="14">
    <source>
        <dbReference type="SAM" id="MobiDB-lite"/>
    </source>
</evidence>
<dbReference type="SUPFAM" id="SSF81665">
    <property type="entry name" value="Calcium ATPase, transmembrane domain M"/>
    <property type="match status" value="1"/>
</dbReference>
<dbReference type="Proteomes" id="UP001327560">
    <property type="component" value="Chromosome 2"/>
</dbReference>
<dbReference type="FunFam" id="3.30.70.100:FF:000022">
    <property type="entry name" value="Putative cadmium/zinc-transporting ATPase 3"/>
    <property type="match status" value="1"/>
</dbReference>
<dbReference type="GO" id="GO:0016887">
    <property type="term" value="F:ATP hydrolysis activity"/>
    <property type="evidence" value="ECO:0007669"/>
    <property type="project" value="InterPro"/>
</dbReference>
<dbReference type="InterPro" id="IPR051014">
    <property type="entry name" value="Cation_Transport_ATPase_IB"/>
</dbReference>
<keyword evidence="5 13" id="KW-0479">Metal-binding</keyword>
<evidence type="ECO:0000256" key="1">
    <source>
        <dbReference type="ARBA" id="ARBA00004141"/>
    </source>
</evidence>
<keyword evidence="9 13" id="KW-1133">Transmembrane helix</keyword>
<feature type="transmembrane region" description="Helical" evidence="13">
    <location>
        <begin position="737"/>
        <end position="756"/>
    </location>
</feature>
<dbReference type="PRINTS" id="PR00119">
    <property type="entry name" value="CATATPASE"/>
</dbReference>
<dbReference type="GO" id="GO:0005524">
    <property type="term" value="F:ATP binding"/>
    <property type="evidence" value="ECO:0007669"/>
    <property type="project" value="UniProtKB-UniRule"/>
</dbReference>
<feature type="transmembrane region" description="Helical" evidence="13">
    <location>
        <begin position="159"/>
        <end position="192"/>
    </location>
</feature>
<dbReference type="SUPFAM" id="SSF56784">
    <property type="entry name" value="HAD-like"/>
    <property type="match status" value="1"/>
</dbReference>
<evidence type="ECO:0000256" key="3">
    <source>
        <dbReference type="ARBA" id="ARBA00022539"/>
    </source>
</evidence>
<feature type="region of interest" description="Disordered" evidence="14">
    <location>
        <begin position="1"/>
        <end position="36"/>
    </location>
</feature>
<dbReference type="Gene3D" id="2.70.150.10">
    <property type="entry name" value="Calcium-transporting ATPase, cytoplasmic transduction domain A"/>
    <property type="match status" value="1"/>
</dbReference>
<feature type="domain" description="HMA" evidence="15">
    <location>
        <begin position="74"/>
        <end position="140"/>
    </location>
</feature>
<evidence type="ECO:0000259" key="15">
    <source>
        <dbReference type="PROSITE" id="PS50846"/>
    </source>
</evidence>
<feature type="transmembrane region" description="Helical" evidence="13">
    <location>
        <begin position="204"/>
        <end position="222"/>
    </location>
</feature>
<keyword evidence="10 13" id="KW-0472">Membrane</keyword>
<keyword evidence="7 13" id="KW-0067">ATP-binding</keyword>
<proteinExistence type="inferred from homology"/>
<evidence type="ECO:0000256" key="13">
    <source>
        <dbReference type="RuleBase" id="RU362081"/>
    </source>
</evidence>
<dbReference type="GO" id="GO:0046872">
    <property type="term" value="F:metal ion binding"/>
    <property type="evidence" value="ECO:0007669"/>
    <property type="project" value="UniProtKB-KW"/>
</dbReference>
<dbReference type="PROSITE" id="PS50846">
    <property type="entry name" value="HMA_2"/>
    <property type="match status" value="1"/>
</dbReference>
<keyword evidence="8" id="KW-1278">Translocase</keyword>
<evidence type="ECO:0000256" key="7">
    <source>
        <dbReference type="ARBA" id="ARBA00022840"/>
    </source>
</evidence>
<gene>
    <name evidence="16" type="ORF">Cni_G07668</name>
</gene>
<feature type="transmembrane region" description="Helical" evidence="13">
    <location>
        <begin position="403"/>
        <end position="422"/>
    </location>
</feature>
<dbReference type="NCBIfam" id="TIGR01525">
    <property type="entry name" value="ATPase-IB_hvy"/>
    <property type="match status" value="1"/>
</dbReference>
<evidence type="ECO:0000256" key="10">
    <source>
        <dbReference type="ARBA" id="ARBA00023136"/>
    </source>
</evidence>
<dbReference type="EC" id="7.2.2.21" evidence="11"/>
<organism evidence="16 17">
    <name type="scientific">Canna indica</name>
    <name type="common">Indian-shot</name>
    <dbReference type="NCBI Taxonomy" id="4628"/>
    <lineage>
        <taxon>Eukaryota</taxon>
        <taxon>Viridiplantae</taxon>
        <taxon>Streptophyta</taxon>
        <taxon>Embryophyta</taxon>
        <taxon>Tracheophyta</taxon>
        <taxon>Spermatophyta</taxon>
        <taxon>Magnoliopsida</taxon>
        <taxon>Liliopsida</taxon>
        <taxon>Zingiberales</taxon>
        <taxon>Cannaceae</taxon>
        <taxon>Canna</taxon>
    </lineage>
</organism>
<dbReference type="InterPro" id="IPR023299">
    <property type="entry name" value="ATPase_P-typ_cyto_dom_N"/>
</dbReference>
<dbReference type="GO" id="GO:0008551">
    <property type="term" value="F:P-type cadmium transporter activity"/>
    <property type="evidence" value="ECO:0007669"/>
    <property type="project" value="UniProtKB-EC"/>
</dbReference>
<reference evidence="16 17" key="1">
    <citation type="submission" date="2023-10" db="EMBL/GenBank/DDBJ databases">
        <title>Chromosome-scale genome assembly provides insights into flower coloration mechanisms of Canna indica.</title>
        <authorList>
            <person name="Li C."/>
        </authorList>
    </citation>
    <scope>NUCLEOTIDE SEQUENCE [LARGE SCALE GENOMIC DNA]</scope>
    <source>
        <tissue evidence="16">Flower</tissue>
    </source>
</reference>
<dbReference type="CDD" id="cd00371">
    <property type="entry name" value="HMA"/>
    <property type="match status" value="1"/>
</dbReference>
<evidence type="ECO:0000256" key="6">
    <source>
        <dbReference type="ARBA" id="ARBA00022741"/>
    </source>
</evidence>
<keyword evidence="6 13" id="KW-0547">Nucleotide-binding</keyword>
<keyword evidence="3" id="KW-0104">Cadmium</keyword>
<dbReference type="InterPro" id="IPR018303">
    <property type="entry name" value="ATPase_P-typ_P_site"/>
</dbReference>
<dbReference type="SFLD" id="SFLDS00003">
    <property type="entry name" value="Haloacid_Dehalogenase"/>
    <property type="match status" value="1"/>
</dbReference>
<evidence type="ECO:0000256" key="2">
    <source>
        <dbReference type="ARBA" id="ARBA00006024"/>
    </source>
</evidence>
<dbReference type="Gene3D" id="3.30.70.100">
    <property type="match status" value="1"/>
</dbReference>
<dbReference type="Pfam" id="PF00702">
    <property type="entry name" value="Hydrolase"/>
    <property type="match status" value="1"/>
</dbReference>
<dbReference type="FunFam" id="2.70.150.10:FF:000002">
    <property type="entry name" value="Copper-transporting ATPase 1, putative"/>
    <property type="match status" value="1"/>
</dbReference>
<dbReference type="InterPro" id="IPR059000">
    <property type="entry name" value="ATPase_P-type_domA"/>
</dbReference>
<dbReference type="InterPro" id="IPR008250">
    <property type="entry name" value="ATPase_P-typ_transduc_dom_A_sf"/>
</dbReference>
<dbReference type="CDD" id="cd02079">
    <property type="entry name" value="P-type_ATPase_HM"/>
    <property type="match status" value="1"/>
</dbReference>
<evidence type="ECO:0000256" key="9">
    <source>
        <dbReference type="ARBA" id="ARBA00022989"/>
    </source>
</evidence>
<dbReference type="AlphaFoldDB" id="A0AAQ3JZ31"/>
<dbReference type="PANTHER" id="PTHR48085:SF5">
    <property type="entry name" value="CADMIUM_ZINC-TRANSPORTING ATPASE HMA4-RELATED"/>
    <property type="match status" value="1"/>
</dbReference>
<comment type="similarity">
    <text evidence="2 13">Belongs to the cation transport ATPase (P-type) (TC 3.A.3) family. Type IB subfamily.</text>
</comment>
<keyword evidence="4 13" id="KW-0812">Transmembrane</keyword>
<evidence type="ECO:0000256" key="5">
    <source>
        <dbReference type="ARBA" id="ARBA00022723"/>
    </source>
</evidence>
<dbReference type="InterPro" id="IPR006121">
    <property type="entry name" value="HMA_dom"/>
</dbReference>
<keyword evidence="17" id="KW-1185">Reference proteome</keyword>
<sequence length="823" mass="88575">MSPNTGSSAKRSENSNHAPRLLEIPPSKPRKPLDPEIGRSKAAESIVSLSIQSKDSMIASSSDYIQARLPSAMQKTTFTVLGICCASETRLIDRILKPLQGIENVSVNVLAKSATVIHDPAKVPASQIVEALNKAHLNAGIKEFGNVQIQNQSWPSPSVIASGVLLLIAMFSYVFPPLVWIALISIVVGIFGMFRRAIAALRRFVLDINVLMVTAVFGAIGLGDYLEGASIVFLFTLAEWLEAKSSNKARTSLESLLNLTPQTAVIADTGESVPVKDITIDTIVSVKAGEFVPVDGVVVVGSSTVDESSLTGEFLPVDKEIGSNVWSGTVVLNAGFINVQTKALAEDSAVARMVKLVEEAQNQHSNMEEFIEQFAKYYTPGVFMVAAGTAIVPWMLGVQPLHQWIYLALVLLVIACPCALVISTPVAKACGLSAAAKIGLIFKGGNYLEALAKIKAVAFDKTGTLTEGVFEVVKLHCMDPNTDIKQFLHWISSLENMSSHPMAKALVEYAKLNDVRPSNAVRSFNLIPGGISGYVDDCFIQIGNYELAIHNGWLRENELHDNEEGITISYVGTVDQCIGYFCLGDQVRKDAVQAVQELQKQQIQVVVLTGDSKEAAKVLQKQIGLNVVVEAGLSPEGKMKKIAGIRERWGLTAMVGDGINDALALTESDVGIAMGIAGSALATETANVALMSNDLRKIPEAIELAKASLRKIYQNVAMSLVVKLLFFGLAFGGFPSLWAAVVADMGTCLLVIFNSMQLLQKYGKKKTAPSEVPEELSITIDPGSSSQTKTITPMDLDEFKPLLSSEERDQSEHGCSCCKDCNK</sequence>
<comment type="catalytic activity">
    <reaction evidence="12">
        <text>Cd(2+)(in) + ATP + H2O = Cd(2+)(out) + ADP + phosphate + H(+)</text>
        <dbReference type="Rhea" id="RHEA:12132"/>
        <dbReference type="ChEBI" id="CHEBI:15377"/>
        <dbReference type="ChEBI" id="CHEBI:15378"/>
        <dbReference type="ChEBI" id="CHEBI:30616"/>
        <dbReference type="ChEBI" id="CHEBI:43474"/>
        <dbReference type="ChEBI" id="CHEBI:48775"/>
        <dbReference type="ChEBI" id="CHEBI:456216"/>
        <dbReference type="EC" id="7.2.2.21"/>
    </reaction>
</comment>
<dbReference type="Pfam" id="PF00122">
    <property type="entry name" value="E1-E2_ATPase"/>
    <property type="match status" value="1"/>
</dbReference>
<dbReference type="EMBL" id="CP136891">
    <property type="protein sequence ID" value="WOK98956.1"/>
    <property type="molecule type" value="Genomic_DNA"/>
</dbReference>
<dbReference type="NCBIfam" id="TIGR01494">
    <property type="entry name" value="ATPase_P-type"/>
    <property type="match status" value="1"/>
</dbReference>
<name>A0AAQ3JZ31_9LILI</name>
<dbReference type="GO" id="GO:0016020">
    <property type="term" value="C:membrane"/>
    <property type="evidence" value="ECO:0007669"/>
    <property type="project" value="UniProtKB-SubCell"/>
</dbReference>
<evidence type="ECO:0000256" key="4">
    <source>
        <dbReference type="ARBA" id="ARBA00022692"/>
    </source>
</evidence>
<dbReference type="InterPro" id="IPR027256">
    <property type="entry name" value="P-typ_ATPase_IB"/>
</dbReference>
<evidence type="ECO:0000256" key="12">
    <source>
        <dbReference type="ARBA" id="ARBA00049338"/>
    </source>
</evidence>
<dbReference type="InterPro" id="IPR001757">
    <property type="entry name" value="P_typ_ATPase"/>
</dbReference>
<dbReference type="InterPro" id="IPR044492">
    <property type="entry name" value="P_typ_ATPase_HD_dom"/>
</dbReference>
<evidence type="ECO:0000313" key="17">
    <source>
        <dbReference type="Proteomes" id="UP001327560"/>
    </source>
</evidence>
<dbReference type="PANTHER" id="PTHR48085">
    <property type="entry name" value="CADMIUM/ZINC-TRANSPORTING ATPASE HMA2-RELATED"/>
    <property type="match status" value="1"/>
</dbReference>
<dbReference type="Gene3D" id="3.40.50.1000">
    <property type="entry name" value="HAD superfamily/HAD-like"/>
    <property type="match status" value="1"/>
</dbReference>
<dbReference type="InterPro" id="IPR023298">
    <property type="entry name" value="ATPase_P-typ_TM_dom_sf"/>
</dbReference>
<dbReference type="SFLD" id="SFLDG00002">
    <property type="entry name" value="C1.7:_P-type_atpase_like"/>
    <property type="match status" value="1"/>
</dbReference>
<protein>
    <recommendedName>
        <fullName evidence="11">Cd(2+)-exporting ATPase</fullName>
        <ecNumber evidence="11">7.2.2.21</ecNumber>
    </recommendedName>
</protein>
<dbReference type="Pfam" id="PF00403">
    <property type="entry name" value="HMA"/>
    <property type="match status" value="1"/>
</dbReference>
<dbReference type="InterPro" id="IPR036412">
    <property type="entry name" value="HAD-like_sf"/>
</dbReference>